<accession>A0AAV7W5R5</accession>
<dbReference type="AlphaFoldDB" id="A0AAV7W5R5"/>
<reference evidence="1" key="1">
    <citation type="journal article" date="2022" name="bioRxiv">
        <title>Sequencing and chromosome-scale assembly of the giantPleurodeles waltlgenome.</title>
        <authorList>
            <person name="Brown T."/>
            <person name="Elewa A."/>
            <person name="Iarovenko S."/>
            <person name="Subramanian E."/>
            <person name="Araus A.J."/>
            <person name="Petzold A."/>
            <person name="Susuki M."/>
            <person name="Suzuki K.-i.T."/>
            <person name="Hayashi T."/>
            <person name="Toyoda A."/>
            <person name="Oliveira C."/>
            <person name="Osipova E."/>
            <person name="Leigh N.D."/>
            <person name="Simon A."/>
            <person name="Yun M.H."/>
        </authorList>
    </citation>
    <scope>NUCLEOTIDE SEQUENCE</scope>
    <source>
        <strain evidence="1">20211129_DDA</strain>
        <tissue evidence="1">Liver</tissue>
    </source>
</reference>
<comment type="caution">
    <text evidence="1">The sequence shown here is derived from an EMBL/GenBank/DDBJ whole genome shotgun (WGS) entry which is preliminary data.</text>
</comment>
<evidence type="ECO:0000313" key="2">
    <source>
        <dbReference type="Proteomes" id="UP001066276"/>
    </source>
</evidence>
<organism evidence="1 2">
    <name type="scientific">Pleurodeles waltl</name>
    <name type="common">Iberian ribbed newt</name>
    <dbReference type="NCBI Taxonomy" id="8319"/>
    <lineage>
        <taxon>Eukaryota</taxon>
        <taxon>Metazoa</taxon>
        <taxon>Chordata</taxon>
        <taxon>Craniata</taxon>
        <taxon>Vertebrata</taxon>
        <taxon>Euteleostomi</taxon>
        <taxon>Amphibia</taxon>
        <taxon>Batrachia</taxon>
        <taxon>Caudata</taxon>
        <taxon>Salamandroidea</taxon>
        <taxon>Salamandridae</taxon>
        <taxon>Pleurodelinae</taxon>
        <taxon>Pleurodeles</taxon>
    </lineage>
</organism>
<sequence>MIPFPPGITWRGFPPGDAWREALPAEHAQPRWRLLSARAPCRPANNPVISWLPGGPQWRSREEVPCLNRVRHRTKAREVPDAAGGPIGLTGTSADRRCAARPCLICLPLMWRAAKGKEEPAATTRIWMTRGWLTARMACRSGLRLPERGRCGGGGAFLSIAPSSDEGGALATG</sequence>
<protein>
    <submittedName>
        <fullName evidence="1">Uncharacterized protein</fullName>
    </submittedName>
</protein>
<dbReference type="Proteomes" id="UP001066276">
    <property type="component" value="Chromosome 1_2"/>
</dbReference>
<gene>
    <name evidence="1" type="ORF">NDU88_002850</name>
</gene>
<evidence type="ECO:0000313" key="1">
    <source>
        <dbReference type="EMBL" id="KAJ1207459.1"/>
    </source>
</evidence>
<dbReference type="EMBL" id="JANPWB010000002">
    <property type="protein sequence ID" value="KAJ1207459.1"/>
    <property type="molecule type" value="Genomic_DNA"/>
</dbReference>
<name>A0AAV7W5R5_PLEWA</name>
<keyword evidence="2" id="KW-1185">Reference proteome</keyword>
<proteinExistence type="predicted"/>